<proteinExistence type="predicted"/>
<dbReference type="EMBL" id="MUHB01000005">
    <property type="protein sequence ID" value="OXB06803.1"/>
    <property type="molecule type" value="Genomic_DNA"/>
</dbReference>
<name>A0AB36P5Q6_9FLAO</name>
<evidence type="ECO:0000313" key="1">
    <source>
        <dbReference type="EMBL" id="OXB06803.1"/>
    </source>
</evidence>
<comment type="caution">
    <text evidence="1">The sequence shown here is derived from an EMBL/GenBank/DDBJ whole genome shotgun (WGS) entry which is preliminary data.</text>
</comment>
<sequence>MTKKIFYLVFLAIFISGCNDKNVSDLKKNYEYKSKDIKELKEYFEKIVPKNYYVTIRYNSSDNINLVVYEPTNIPDKNDLLFQQWDVDFEDYEEPKDSHFNSEYDGKTKSLDVVKKKLNWSNNTFTELYEKLENVNSMGISSGKPIKIEYGFRGMGVLSYLFFDHNLSKTEQKENSNNCSQMFYKENIVFTFSSGAIGSFCIPDFEKNSNKK</sequence>
<evidence type="ECO:0000313" key="2">
    <source>
        <dbReference type="EMBL" id="SHL46926.1"/>
    </source>
</evidence>
<organism evidence="1 4">
    <name type="scientific">Flavobacterium pectinovorum</name>
    <dbReference type="NCBI Taxonomy" id="29533"/>
    <lineage>
        <taxon>Bacteria</taxon>
        <taxon>Pseudomonadati</taxon>
        <taxon>Bacteroidota</taxon>
        <taxon>Flavobacteriia</taxon>
        <taxon>Flavobacteriales</taxon>
        <taxon>Flavobacteriaceae</taxon>
        <taxon>Flavobacterium</taxon>
    </lineage>
</organism>
<evidence type="ECO:0000313" key="4">
    <source>
        <dbReference type="Proteomes" id="UP000198431"/>
    </source>
</evidence>
<reference evidence="2 3" key="2">
    <citation type="submission" date="2016-11" db="EMBL/GenBank/DDBJ databases">
        <authorList>
            <person name="Varghese N."/>
            <person name="Submissions S."/>
        </authorList>
    </citation>
    <scope>NUCLEOTIDE SEQUENCE [LARGE SCALE GENOMIC DNA]</scope>
    <source>
        <strain evidence="2 3">DSM 6368</strain>
    </source>
</reference>
<gene>
    <name evidence="1" type="ORF">B0A72_04840</name>
    <name evidence="2" type="ORF">SAMN05444387_0680</name>
</gene>
<dbReference type="Proteomes" id="UP000184216">
    <property type="component" value="Unassembled WGS sequence"/>
</dbReference>
<dbReference type="Proteomes" id="UP000198431">
    <property type="component" value="Unassembled WGS sequence"/>
</dbReference>
<accession>A0AB36P5Q6</accession>
<evidence type="ECO:0000313" key="3">
    <source>
        <dbReference type="Proteomes" id="UP000184216"/>
    </source>
</evidence>
<dbReference type="PROSITE" id="PS51257">
    <property type="entry name" value="PROKAR_LIPOPROTEIN"/>
    <property type="match status" value="1"/>
</dbReference>
<evidence type="ECO:0008006" key="5">
    <source>
        <dbReference type="Google" id="ProtNLM"/>
    </source>
</evidence>
<dbReference type="EMBL" id="FRBX01000001">
    <property type="protein sequence ID" value="SHL46926.1"/>
    <property type="molecule type" value="Genomic_DNA"/>
</dbReference>
<protein>
    <recommendedName>
        <fullName evidence="5">Lipoprotein</fullName>
    </recommendedName>
</protein>
<dbReference type="AlphaFoldDB" id="A0AB36P5Q6"/>
<dbReference type="RefSeq" id="WP_073393701.1">
    <property type="nucleotide sequence ID" value="NZ_FRBX01000001.1"/>
</dbReference>
<reference evidence="1 4" key="1">
    <citation type="submission" date="2016-11" db="EMBL/GenBank/DDBJ databases">
        <title>Whole genomes of Flavobacteriaceae.</title>
        <authorList>
            <person name="Stine C."/>
            <person name="Li C."/>
            <person name="Tadesse D."/>
        </authorList>
    </citation>
    <scope>NUCLEOTIDE SEQUENCE [LARGE SCALE GENOMIC DNA]</scope>
    <source>
        <strain evidence="1 4">ATCC 19366</strain>
    </source>
</reference>
<keyword evidence="3" id="KW-1185">Reference proteome</keyword>